<feature type="compositionally biased region" description="Acidic residues" evidence="2">
    <location>
        <begin position="188"/>
        <end position="199"/>
    </location>
</feature>
<evidence type="ECO:0000313" key="4">
    <source>
        <dbReference type="EMBL" id="EGV62840.1"/>
    </source>
</evidence>
<dbReference type="KEGG" id="cten:18248000"/>
<dbReference type="InterPro" id="IPR005061">
    <property type="entry name" value="Ist1"/>
</dbReference>
<evidence type="ECO:0000256" key="2">
    <source>
        <dbReference type="SAM" id="MobiDB-lite"/>
    </source>
</evidence>
<accession>G3B7P6</accession>
<dbReference type="Proteomes" id="UP000000707">
    <property type="component" value="Unassembled WGS sequence"/>
</dbReference>
<dbReference type="PANTHER" id="PTHR12161">
    <property type="entry name" value="IST1 FAMILY MEMBER"/>
    <property type="match status" value="1"/>
</dbReference>
<name>G3B7P6_CANTC</name>
<keyword evidence="5" id="KW-1185">Reference proteome</keyword>
<sequence length="242" mass="27167">MPQHPAPINAVRFRTTIKMAISKLQFIQEKKAALTKQQRRQLADLLSSGKESSAKIRVENIIRDDISIELLEYLELYCELILARLSLIIDNPTCEESLLEAVYSVIYSAPHSELKELTQLRELLIYKFGPEFGKKAIENDGGHVPEKILKRCRIPPPSEELVNLYLCEIAKTYGAPYSGLKDLVSIDDDEKGADSDDHDDPSSGVGVQNLEKPIAEPEEPAKKPKEVDELDALKARFAALKR</sequence>
<dbReference type="GO" id="GO:0015031">
    <property type="term" value="P:protein transport"/>
    <property type="evidence" value="ECO:0007669"/>
    <property type="project" value="InterPro"/>
</dbReference>
<dbReference type="Gene3D" id="1.20.1260.60">
    <property type="entry name" value="Vacuolar protein sorting-associated protein Ist1"/>
    <property type="match status" value="1"/>
</dbReference>
<protein>
    <submittedName>
        <fullName evidence="3">DUF292-domain-containing protein</fullName>
    </submittedName>
</protein>
<feature type="region of interest" description="Disordered" evidence="2">
    <location>
        <begin position="188"/>
        <end position="228"/>
    </location>
</feature>
<organism evidence="5">
    <name type="scientific">Candida tenuis (strain ATCC 10573 / BCRC 21748 / CBS 615 / JCM 9827 / NBRC 10315 / NRRL Y-1498 / VKM Y-70)</name>
    <name type="common">Yeast</name>
    <name type="synonym">Yamadazyma tenuis</name>
    <dbReference type="NCBI Taxonomy" id="590646"/>
    <lineage>
        <taxon>Eukaryota</taxon>
        <taxon>Fungi</taxon>
        <taxon>Dikarya</taxon>
        <taxon>Ascomycota</taxon>
        <taxon>Saccharomycotina</taxon>
        <taxon>Pichiomycetes</taxon>
        <taxon>Debaryomycetaceae</taxon>
        <taxon>Yamadazyma</taxon>
    </lineage>
</organism>
<dbReference type="Pfam" id="PF03398">
    <property type="entry name" value="Ist1"/>
    <property type="match status" value="1"/>
</dbReference>
<dbReference type="FunFam" id="1.20.1260.60:FF:000002">
    <property type="entry name" value="Vacuolar protein sorting-associated protein IST1"/>
    <property type="match status" value="1"/>
</dbReference>
<dbReference type="AlphaFoldDB" id="G3B7P6"/>
<proteinExistence type="inferred from homology"/>
<feature type="compositionally biased region" description="Basic and acidic residues" evidence="2">
    <location>
        <begin position="213"/>
        <end position="228"/>
    </location>
</feature>
<dbReference type="PANTHER" id="PTHR12161:SF5">
    <property type="entry name" value="IST1 HOMOLOG"/>
    <property type="match status" value="1"/>
</dbReference>
<gene>
    <name evidence="4" type="ORF">CANTEDRAFT_115753</name>
</gene>
<dbReference type="GeneID" id="18248000"/>
<dbReference type="eggNOG" id="KOG2027">
    <property type="taxonomic scope" value="Eukaryota"/>
</dbReference>
<dbReference type="InterPro" id="IPR042277">
    <property type="entry name" value="IST1-like"/>
</dbReference>
<evidence type="ECO:0000313" key="3">
    <source>
        <dbReference type="EMBL" id="EGV62839.1"/>
    </source>
</evidence>
<dbReference type="EMBL" id="GL996527">
    <property type="protein sequence ID" value="EGV62840.1"/>
    <property type="molecule type" value="Genomic_DNA"/>
</dbReference>
<dbReference type="OrthoDB" id="7392499at2759"/>
<comment type="similarity">
    <text evidence="1">Belongs to the IST1 family.</text>
</comment>
<dbReference type="STRING" id="590646.G3B7P6"/>
<reference evidence="4 5" key="1">
    <citation type="journal article" date="2011" name="Proc. Natl. Acad. Sci. U.S.A.">
        <title>Comparative genomics of xylose-fermenting fungi for enhanced biofuel production.</title>
        <authorList>
            <person name="Wohlbach D.J."/>
            <person name="Kuo A."/>
            <person name="Sato T.K."/>
            <person name="Potts K.M."/>
            <person name="Salamov A.A."/>
            <person name="LaButti K.M."/>
            <person name="Sun H."/>
            <person name="Clum A."/>
            <person name="Pangilinan J.L."/>
            <person name="Lindquist E.A."/>
            <person name="Lucas S."/>
            <person name="Lapidus A."/>
            <person name="Jin M."/>
            <person name="Gunawan C."/>
            <person name="Balan V."/>
            <person name="Dale B.E."/>
            <person name="Jeffries T.W."/>
            <person name="Zinkel R."/>
            <person name="Barry K.W."/>
            <person name="Grigoriev I.V."/>
            <person name="Gasch A.P."/>
        </authorList>
    </citation>
    <scope>NUCLEOTIDE SEQUENCE [LARGE SCALE GENOMIC DNA]</scope>
    <source>
        <strain evidence="4">ATCC 10573</strain>
        <strain evidence="5">ATCC 10573 / BCRC 21748 / CBS 615 / JCM 9827 / NBRC 10315 / NRRL Y-1498 / VKM Y-70</strain>
    </source>
</reference>
<evidence type="ECO:0000313" key="5">
    <source>
        <dbReference type="Proteomes" id="UP000000707"/>
    </source>
</evidence>
<evidence type="ECO:0000256" key="1">
    <source>
        <dbReference type="ARBA" id="ARBA00005536"/>
    </source>
</evidence>
<dbReference type="EMBL" id="GL996527">
    <property type="protein sequence ID" value="EGV62839.1"/>
    <property type="molecule type" value="Genomic_DNA"/>
</dbReference>
<dbReference type="HOGENOM" id="CLU_037652_2_0_1"/>